<dbReference type="EMBL" id="JBBKAM010000002">
    <property type="protein sequence ID" value="MEJ8645260.1"/>
    <property type="molecule type" value="Genomic_DNA"/>
</dbReference>
<proteinExistence type="predicted"/>
<comment type="caution">
    <text evidence="1">The sequence shown here is derived from an EMBL/GenBank/DDBJ whole genome shotgun (WGS) entry which is preliminary data.</text>
</comment>
<name>A0ABU8UC96_9ACTN</name>
<keyword evidence="2" id="KW-1185">Reference proteome</keyword>
<organism evidence="1 2">
    <name type="scientific">Streptomyces caledonius</name>
    <dbReference type="NCBI Taxonomy" id="3134107"/>
    <lineage>
        <taxon>Bacteria</taxon>
        <taxon>Bacillati</taxon>
        <taxon>Actinomycetota</taxon>
        <taxon>Actinomycetes</taxon>
        <taxon>Kitasatosporales</taxon>
        <taxon>Streptomycetaceae</taxon>
        <taxon>Streptomyces</taxon>
    </lineage>
</organism>
<evidence type="ECO:0000313" key="1">
    <source>
        <dbReference type="EMBL" id="MEJ8645260.1"/>
    </source>
</evidence>
<sequence>MQAALKRAGRQLGIAAEADRHREVFRTDWSHQLQLVEDALAGRCSPSWSSLQHEERFDELAALPPSALPETAAA</sequence>
<accession>A0ABU8UC96</accession>
<dbReference type="Proteomes" id="UP001382904">
    <property type="component" value="Unassembled WGS sequence"/>
</dbReference>
<protein>
    <submittedName>
        <fullName evidence="1">Uncharacterized protein</fullName>
    </submittedName>
</protein>
<gene>
    <name evidence="1" type="ORF">WKI68_36765</name>
</gene>
<reference evidence="1 2" key="1">
    <citation type="submission" date="2024-03" db="EMBL/GenBank/DDBJ databases">
        <title>Novel Streptomyces species of biotechnological and ecological value are a feature of Machair soil.</title>
        <authorList>
            <person name="Prole J.R."/>
            <person name="Goodfellow M."/>
            <person name="Allenby N."/>
            <person name="Ward A.C."/>
        </authorList>
    </citation>
    <scope>NUCLEOTIDE SEQUENCE [LARGE SCALE GENOMIC DNA]</scope>
    <source>
        <strain evidence="1 2">MS1.HAVA.3</strain>
    </source>
</reference>
<evidence type="ECO:0000313" key="2">
    <source>
        <dbReference type="Proteomes" id="UP001382904"/>
    </source>
</evidence>